<dbReference type="InterPro" id="IPR036390">
    <property type="entry name" value="WH_DNA-bd_sf"/>
</dbReference>
<feature type="domain" description="HTH lysR-type" evidence="5">
    <location>
        <begin position="1"/>
        <end position="59"/>
    </location>
</feature>
<dbReference type="GO" id="GO:0003700">
    <property type="term" value="F:DNA-binding transcription factor activity"/>
    <property type="evidence" value="ECO:0007669"/>
    <property type="project" value="InterPro"/>
</dbReference>
<protein>
    <submittedName>
        <fullName evidence="6">DNA-binding transcriptional regulator, LysR family</fullName>
    </submittedName>
</protein>
<keyword evidence="3 6" id="KW-0238">DNA-binding</keyword>
<dbReference type="EMBL" id="FOMS01000007">
    <property type="protein sequence ID" value="SFE21699.1"/>
    <property type="molecule type" value="Genomic_DNA"/>
</dbReference>
<keyword evidence="7" id="KW-1185">Reference proteome</keyword>
<dbReference type="PROSITE" id="PS50931">
    <property type="entry name" value="HTH_LYSR"/>
    <property type="match status" value="1"/>
</dbReference>
<evidence type="ECO:0000259" key="5">
    <source>
        <dbReference type="PROSITE" id="PS50931"/>
    </source>
</evidence>
<dbReference type="Proteomes" id="UP000325289">
    <property type="component" value="Unassembled WGS sequence"/>
</dbReference>
<gene>
    <name evidence="6" type="ORF">SAMN04515678_107153</name>
</gene>
<dbReference type="InterPro" id="IPR000847">
    <property type="entry name" value="LysR_HTH_N"/>
</dbReference>
<proteinExistence type="inferred from homology"/>
<evidence type="ECO:0000256" key="4">
    <source>
        <dbReference type="ARBA" id="ARBA00023163"/>
    </source>
</evidence>
<evidence type="ECO:0000256" key="2">
    <source>
        <dbReference type="ARBA" id="ARBA00023015"/>
    </source>
</evidence>
<dbReference type="PANTHER" id="PTHR30579">
    <property type="entry name" value="TRANSCRIPTIONAL REGULATOR"/>
    <property type="match status" value="1"/>
</dbReference>
<evidence type="ECO:0000313" key="7">
    <source>
        <dbReference type="Proteomes" id="UP000325289"/>
    </source>
</evidence>
<dbReference type="Gene3D" id="1.10.10.10">
    <property type="entry name" value="Winged helix-like DNA-binding domain superfamily/Winged helix DNA-binding domain"/>
    <property type="match status" value="1"/>
</dbReference>
<dbReference type="InterPro" id="IPR036388">
    <property type="entry name" value="WH-like_DNA-bd_sf"/>
</dbReference>
<accession>A0A1I1YQH2</accession>
<keyword evidence="2" id="KW-0805">Transcription regulation</keyword>
<dbReference type="AlphaFoldDB" id="A0A1I1YQH2"/>
<organism evidence="6 7">
    <name type="scientific">Roseivivax sediminis</name>
    <dbReference type="NCBI Taxonomy" id="936889"/>
    <lineage>
        <taxon>Bacteria</taxon>
        <taxon>Pseudomonadati</taxon>
        <taxon>Pseudomonadota</taxon>
        <taxon>Alphaproteobacteria</taxon>
        <taxon>Rhodobacterales</taxon>
        <taxon>Roseobacteraceae</taxon>
        <taxon>Roseivivax</taxon>
    </lineage>
</organism>
<dbReference type="InterPro" id="IPR050176">
    <property type="entry name" value="LTTR"/>
</dbReference>
<dbReference type="RefSeq" id="WP_149756263.1">
    <property type="nucleotide sequence ID" value="NZ_FOMS01000007.1"/>
</dbReference>
<reference evidence="6 7" key="1">
    <citation type="submission" date="2016-10" db="EMBL/GenBank/DDBJ databases">
        <authorList>
            <person name="Varghese N."/>
            <person name="Submissions S."/>
        </authorList>
    </citation>
    <scope>NUCLEOTIDE SEQUENCE [LARGE SCALE GENOMIC DNA]</scope>
    <source>
        <strain evidence="7">YIM D21,KCTC 23444,ACCC 10710</strain>
    </source>
</reference>
<name>A0A1I1YQH2_9RHOB</name>
<evidence type="ECO:0000256" key="1">
    <source>
        <dbReference type="ARBA" id="ARBA00009437"/>
    </source>
</evidence>
<sequence>MDNWDDLRFLVALSKAGTMTAAAKHLGTNTATVSRRIERLSEQLGTPAFIKTTDGWRPSDAVVRLIEVAQAFDGTLQSVLNDETARHSNEPVKISIGSIPIVTSQVLIPGLQRHGSMLDGVSITFTDRVFREGLGENDLVVMYGQPDSGRIVTRKAGQLSFRLYQQKDVAISDSWAGLGEAHDAYPPMQQGFARFARAPKIRVDSFIALFSLMKMTGLPGPLPDVLAAQDPAFVPLELEPTHAPFQADFWLMFHETRRSDPAMRTVVEWIATCFEDIAQANQSVASAT</sequence>
<dbReference type="SUPFAM" id="SSF53850">
    <property type="entry name" value="Periplasmic binding protein-like II"/>
    <property type="match status" value="1"/>
</dbReference>
<dbReference type="PANTHER" id="PTHR30579:SF3">
    <property type="entry name" value="TRANSCRIPTIONAL REGULATORY PROTEIN"/>
    <property type="match status" value="1"/>
</dbReference>
<dbReference type="OrthoDB" id="7768317at2"/>
<comment type="similarity">
    <text evidence="1">Belongs to the LysR transcriptional regulatory family.</text>
</comment>
<evidence type="ECO:0000256" key="3">
    <source>
        <dbReference type="ARBA" id="ARBA00023125"/>
    </source>
</evidence>
<evidence type="ECO:0000313" key="6">
    <source>
        <dbReference type="EMBL" id="SFE21699.1"/>
    </source>
</evidence>
<dbReference type="SUPFAM" id="SSF46785">
    <property type="entry name" value="Winged helix' DNA-binding domain"/>
    <property type="match status" value="1"/>
</dbReference>
<dbReference type="Pfam" id="PF00126">
    <property type="entry name" value="HTH_1"/>
    <property type="match status" value="1"/>
</dbReference>
<keyword evidence="4" id="KW-0804">Transcription</keyword>
<dbReference type="GO" id="GO:0003677">
    <property type="term" value="F:DNA binding"/>
    <property type="evidence" value="ECO:0007669"/>
    <property type="project" value="UniProtKB-KW"/>
</dbReference>